<evidence type="ECO:0000259" key="3">
    <source>
        <dbReference type="Pfam" id="PF13372"/>
    </source>
</evidence>
<dbReference type="Proteomes" id="UP000298058">
    <property type="component" value="Unassembled WGS sequence"/>
</dbReference>
<feature type="signal peptide" evidence="2">
    <location>
        <begin position="1"/>
        <end position="19"/>
    </location>
</feature>
<dbReference type="OrthoDB" id="340926at2"/>
<evidence type="ECO:0000256" key="2">
    <source>
        <dbReference type="SAM" id="SignalP"/>
    </source>
</evidence>
<feature type="domain" description="Alginate export" evidence="3">
    <location>
        <begin position="99"/>
        <end position="577"/>
    </location>
</feature>
<evidence type="ECO:0000313" key="5">
    <source>
        <dbReference type="Proteomes" id="UP000298058"/>
    </source>
</evidence>
<comment type="caution">
    <text evidence="4">The sequence shown here is derived from an EMBL/GenBank/DDBJ whole genome shotgun (WGS) entry which is preliminary data.</text>
</comment>
<feature type="compositionally biased region" description="Low complexity" evidence="1">
    <location>
        <begin position="32"/>
        <end position="46"/>
    </location>
</feature>
<proteinExistence type="predicted"/>
<gene>
    <name evidence="4" type="ORF">EHS15_10115</name>
</gene>
<sequence length="605" mass="67329">MKHLHILLLSLLITLPVLAQEKINPPQQDSGAAPVVPATASPEPAVVTPTPATAAAQEPYKSPQKGNLSGEYLKSLQVTPAQRKAIQANTETWFADKYKVGFGIRPKADSLNNFDFDKTTADSRNNITNQTQFYLIGDLNPNVLFKITLQDVRLWGGEVISSGNQDQKYGAIANAGISYDTTRQTLVPINNYTGLREAFLDLKTAKEGIRLRTGRQILDFGDGRILGARNDSLNGNSFDAIRLTTKWENHTTDLFGSIVSTENNSNSLVSNNSTKLGGPGDAYYAGLHHSYKVADWLGIDAYNFTLFKKRTTVKNPPDYATEQIYRNNDQMNTYGFRLTNRTKNNALPDGVKFDWMVEAAWQSGFNGQRVAPDWMNQEGKFKTNQNTGEQPALSQNVKYDANLVAVQAGYSPVKEFRIGVQYVQASGDPNRNDSSVGTFNPLFATRRMAGGSIPFAGNGNSGAVFWQNIKDYSIHIKYDAGRWGTFVLNPHWYYKMKLQDGYYDNNNYVTGSSKTGGLASTEDYYNNQQYVYNRPSLGKHVATEINFIYIVTPFENVSVWFGASHLHAGDAVRNQKNNGFNADPIHRYDFKANASFFTLQTVFAI</sequence>
<reference evidence="4" key="1">
    <citation type="journal article" date="2019" name="PLoS Negl. Trop. Dis.">
        <title>Revisiting the worldwide diversity of Leptospira species in the environment.</title>
        <authorList>
            <person name="Vincent A.T."/>
            <person name="Schiettekatte O."/>
            <person name="Bourhy P."/>
            <person name="Veyrier F.J."/>
            <person name="Picardeau M."/>
        </authorList>
    </citation>
    <scope>NUCLEOTIDE SEQUENCE [LARGE SCALE GENOMIC DNA]</scope>
    <source>
        <strain evidence="4">201300427</strain>
    </source>
</reference>
<dbReference type="Pfam" id="PF13372">
    <property type="entry name" value="Alginate_exp"/>
    <property type="match status" value="1"/>
</dbReference>
<dbReference type="AlphaFoldDB" id="A0A4R9LY85"/>
<accession>A0A4R9LY85</accession>
<organism evidence="4 5">
    <name type="scientific">Leptospira idonii</name>
    <dbReference type="NCBI Taxonomy" id="1193500"/>
    <lineage>
        <taxon>Bacteria</taxon>
        <taxon>Pseudomonadati</taxon>
        <taxon>Spirochaetota</taxon>
        <taxon>Spirochaetia</taxon>
        <taxon>Leptospirales</taxon>
        <taxon>Leptospiraceae</taxon>
        <taxon>Leptospira</taxon>
    </lineage>
</organism>
<dbReference type="Gene3D" id="2.40.160.100">
    <property type="match status" value="1"/>
</dbReference>
<feature type="chain" id="PRO_5020797834" description="Alginate export domain-containing protein" evidence="2">
    <location>
        <begin position="20"/>
        <end position="605"/>
    </location>
</feature>
<evidence type="ECO:0000256" key="1">
    <source>
        <dbReference type="SAM" id="MobiDB-lite"/>
    </source>
</evidence>
<name>A0A4R9LY85_9LEPT</name>
<keyword evidence="2" id="KW-0732">Signal</keyword>
<dbReference type="RefSeq" id="WP_135760444.1">
    <property type="nucleotide sequence ID" value="NZ_RQHW01000033.1"/>
</dbReference>
<evidence type="ECO:0000313" key="4">
    <source>
        <dbReference type="EMBL" id="TGN19260.1"/>
    </source>
</evidence>
<dbReference type="EMBL" id="RQHW01000033">
    <property type="protein sequence ID" value="TGN19260.1"/>
    <property type="molecule type" value="Genomic_DNA"/>
</dbReference>
<protein>
    <recommendedName>
        <fullName evidence="3">Alginate export domain-containing protein</fullName>
    </recommendedName>
</protein>
<dbReference type="InterPro" id="IPR053728">
    <property type="entry name" value="Alginate_Permeability_Chnl"/>
</dbReference>
<feature type="region of interest" description="Disordered" evidence="1">
    <location>
        <begin position="26"/>
        <end position="46"/>
    </location>
</feature>
<dbReference type="InterPro" id="IPR025388">
    <property type="entry name" value="Alginate_export_dom"/>
</dbReference>
<keyword evidence="5" id="KW-1185">Reference proteome</keyword>